<feature type="transmembrane region" description="Helical" evidence="1">
    <location>
        <begin position="6"/>
        <end position="32"/>
    </location>
</feature>
<dbReference type="PANTHER" id="PTHR21650">
    <property type="entry name" value="MEMBRALIN/KINETOCHORE PROTEIN NUF2"/>
    <property type="match status" value="1"/>
</dbReference>
<dbReference type="GO" id="GO:0034976">
    <property type="term" value="P:response to endoplasmic reticulum stress"/>
    <property type="evidence" value="ECO:0007669"/>
    <property type="project" value="TreeGrafter"/>
</dbReference>
<reference evidence="2" key="1">
    <citation type="submission" date="2020-11" db="EMBL/GenBank/DDBJ databases">
        <authorList>
            <person name="Tran Van P."/>
        </authorList>
    </citation>
    <scope>NUCLEOTIDE SEQUENCE</scope>
</reference>
<dbReference type="PROSITE" id="PS51257">
    <property type="entry name" value="PROKAR_LIPOPROTEIN"/>
    <property type="match status" value="1"/>
</dbReference>
<dbReference type="PANTHER" id="PTHR21650:SF4">
    <property type="entry name" value="MEMBRALIN"/>
    <property type="match status" value="1"/>
</dbReference>
<dbReference type="AlphaFoldDB" id="A0A7R9F7G2"/>
<protein>
    <submittedName>
        <fullName evidence="2">Uncharacterized protein</fullName>
    </submittedName>
</protein>
<keyword evidence="1" id="KW-1133">Transmembrane helix</keyword>
<dbReference type="GO" id="GO:0005783">
    <property type="term" value="C:endoplasmic reticulum"/>
    <property type="evidence" value="ECO:0007669"/>
    <property type="project" value="TreeGrafter"/>
</dbReference>
<evidence type="ECO:0000313" key="2">
    <source>
        <dbReference type="EMBL" id="CAD7447480.1"/>
    </source>
</evidence>
<organism evidence="2">
    <name type="scientific">Timema bartmani</name>
    <dbReference type="NCBI Taxonomy" id="61472"/>
    <lineage>
        <taxon>Eukaryota</taxon>
        <taxon>Metazoa</taxon>
        <taxon>Ecdysozoa</taxon>
        <taxon>Arthropoda</taxon>
        <taxon>Hexapoda</taxon>
        <taxon>Insecta</taxon>
        <taxon>Pterygota</taxon>
        <taxon>Neoptera</taxon>
        <taxon>Polyneoptera</taxon>
        <taxon>Phasmatodea</taxon>
        <taxon>Timematodea</taxon>
        <taxon>Timematoidea</taxon>
        <taxon>Timematidae</taxon>
        <taxon>Timema</taxon>
    </lineage>
</organism>
<evidence type="ECO:0000256" key="1">
    <source>
        <dbReference type="SAM" id="Phobius"/>
    </source>
</evidence>
<gene>
    <name evidence="2" type="ORF">TBIB3V08_LOCUS9793</name>
</gene>
<dbReference type="EMBL" id="OD568931">
    <property type="protein sequence ID" value="CAD7447480.1"/>
    <property type="molecule type" value="Genomic_DNA"/>
</dbReference>
<sequence length="130" mass="14837">MLVRQITLIIYLCHSWLLVFLSCTGGHVGYAVKLVRFFYLYHFSFYAYHYRFNGQYSGLALITSWLFIQHATCAHQLTTPTSMLPALTSSPHVPACYLRSPAHHTYQHATCAHQLTTPTACYLRSPANHT</sequence>
<keyword evidence="1" id="KW-0472">Membrane</keyword>
<name>A0A7R9F7G2_9NEOP</name>
<keyword evidence="1" id="KW-0812">Transmembrane</keyword>
<proteinExistence type="predicted"/>
<dbReference type="GO" id="GO:1904294">
    <property type="term" value="P:positive regulation of ERAD pathway"/>
    <property type="evidence" value="ECO:0007669"/>
    <property type="project" value="TreeGrafter"/>
</dbReference>
<accession>A0A7R9F7G2</accession>